<dbReference type="EMBL" id="CM010716">
    <property type="protein sequence ID" value="RZC52862.1"/>
    <property type="molecule type" value="Genomic_DNA"/>
</dbReference>
<dbReference type="OrthoDB" id="1912201at2759"/>
<proteinExistence type="predicted"/>
<sequence>MKMAAITKKRSSSYCVFAIVVSIFVYAEMVSAWKNMCVPGDIYMDLTVNITDPKCNNCTTWCKSECSKFELSMVKDTDKCLVKSPTLRCKCCCETPSSPEKPPLPPSASEFNVTEPEPYNYEICEGNQTSEKFKHPDGKRCIHKPLCEEYCNEKGLSKARSECVAAAYNTYRLNWYEQCCCEKLVPPPPPAPPTNVCEECSYLKRIVCVLPFSSPCNCCCKSLDLLSCKGIPPTQ</sequence>
<protein>
    <submittedName>
        <fullName evidence="1">Uncharacterized protein</fullName>
    </submittedName>
</protein>
<dbReference type="AlphaFoldDB" id="A0A4Y7IYP2"/>
<gene>
    <name evidence="1" type="ORF">C5167_021288</name>
</gene>
<evidence type="ECO:0000313" key="2">
    <source>
        <dbReference type="Proteomes" id="UP000316621"/>
    </source>
</evidence>
<dbReference type="Proteomes" id="UP000316621">
    <property type="component" value="Chromosome 2"/>
</dbReference>
<organism evidence="1 2">
    <name type="scientific">Papaver somniferum</name>
    <name type="common">Opium poppy</name>
    <dbReference type="NCBI Taxonomy" id="3469"/>
    <lineage>
        <taxon>Eukaryota</taxon>
        <taxon>Viridiplantae</taxon>
        <taxon>Streptophyta</taxon>
        <taxon>Embryophyta</taxon>
        <taxon>Tracheophyta</taxon>
        <taxon>Spermatophyta</taxon>
        <taxon>Magnoliopsida</taxon>
        <taxon>Ranunculales</taxon>
        <taxon>Papaveraceae</taxon>
        <taxon>Papaveroideae</taxon>
        <taxon>Papaver</taxon>
    </lineage>
</organism>
<dbReference type="Gramene" id="RZC52862">
    <property type="protein sequence ID" value="RZC52862"/>
    <property type="gene ID" value="C5167_021288"/>
</dbReference>
<evidence type="ECO:0000313" key="1">
    <source>
        <dbReference type="EMBL" id="RZC52862.1"/>
    </source>
</evidence>
<reference evidence="1 2" key="1">
    <citation type="journal article" date="2018" name="Science">
        <title>The opium poppy genome and morphinan production.</title>
        <authorList>
            <person name="Guo L."/>
            <person name="Winzer T."/>
            <person name="Yang X."/>
            <person name="Li Y."/>
            <person name="Ning Z."/>
            <person name="He Z."/>
            <person name="Teodor R."/>
            <person name="Lu Y."/>
            <person name="Bowser T.A."/>
            <person name="Graham I.A."/>
            <person name="Ye K."/>
        </authorList>
    </citation>
    <scope>NUCLEOTIDE SEQUENCE [LARGE SCALE GENOMIC DNA]</scope>
    <source>
        <strain evidence="2">cv. HN1</strain>
        <tissue evidence="1">Leaves</tissue>
    </source>
</reference>
<keyword evidence="2" id="KW-1185">Reference proteome</keyword>
<name>A0A4Y7IYP2_PAPSO</name>
<accession>A0A4Y7IYP2</accession>